<keyword evidence="4" id="KW-0539">Nucleus</keyword>
<feature type="compositionally biased region" description="Low complexity" evidence="6">
    <location>
        <begin position="149"/>
        <end position="165"/>
    </location>
</feature>
<dbReference type="InterPro" id="IPR005202">
    <property type="entry name" value="TF_GRAS"/>
</dbReference>
<keyword evidence="8" id="KW-1185">Reference proteome</keyword>
<feature type="region of interest" description="SAW" evidence="5">
    <location>
        <begin position="679"/>
        <end position="756"/>
    </location>
</feature>
<feature type="region of interest" description="VHIID" evidence="5">
    <location>
        <begin position="459"/>
        <end position="524"/>
    </location>
</feature>
<proteinExistence type="inferred from homology"/>
<feature type="region of interest" description="Leucine repeat II (LRII)" evidence="5">
    <location>
        <begin position="540"/>
        <end position="572"/>
    </location>
</feature>
<evidence type="ECO:0000256" key="2">
    <source>
        <dbReference type="ARBA" id="ARBA00023015"/>
    </source>
</evidence>
<dbReference type="Proteomes" id="UP001497480">
    <property type="component" value="Unassembled WGS sequence"/>
</dbReference>
<dbReference type="AlphaFoldDB" id="A0AAV1XJU8"/>
<gene>
    <name evidence="7" type="ORF">LLUT_LOCUS22951</name>
</gene>
<reference evidence="7 8" key="1">
    <citation type="submission" date="2024-03" db="EMBL/GenBank/DDBJ databases">
        <authorList>
            <person name="Martinez-Hernandez J."/>
        </authorList>
    </citation>
    <scope>NUCLEOTIDE SEQUENCE [LARGE SCALE GENOMIC DNA]</scope>
</reference>
<name>A0AAV1XJU8_LUPLU</name>
<evidence type="ECO:0000313" key="8">
    <source>
        <dbReference type="Proteomes" id="UP001497480"/>
    </source>
</evidence>
<feature type="short sequence motif" description="VHIID" evidence="5">
    <location>
        <begin position="490"/>
        <end position="494"/>
    </location>
</feature>
<evidence type="ECO:0000256" key="5">
    <source>
        <dbReference type="PROSITE-ProRule" id="PRU01191"/>
    </source>
</evidence>
<evidence type="ECO:0000256" key="3">
    <source>
        <dbReference type="ARBA" id="ARBA00023163"/>
    </source>
</evidence>
<dbReference type="EMBL" id="CAXHTB010000016">
    <property type="protein sequence ID" value="CAL0321891.1"/>
    <property type="molecule type" value="Genomic_DNA"/>
</dbReference>
<comment type="similarity">
    <text evidence="5">Belongs to the GRAS family.</text>
</comment>
<evidence type="ECO:0000256" key="4">
    <source>
        <dbReference type="ARBA" id="ARBA00023242"/>
    </source>
</evidence>
<comment type="subcellular location">
    <subcellularLocation>
        <location evidence="1">Nucleus</location>
    </subcellularLocation>
</comment>
<feature type="region of interest" description="Disordered" evidence="6">
    <location>
        <begin position="344"/>
        <end position="374"/>
    </location>
</feature>
<feature type="compositionally biased region" description="Polar residues" evidence="6">
    <location>
        <begin position="181"/>
        <end position="192"/>
    </location>
</feature>
<keyword evidence="3" id="KW-0804">Transcription</keyword>
<evidence type="ECO:0000256" key="1">
    <source>
        <dbReference type="ARBA" id="ARBA00004123"/>
    </source>
</evidence>
<dbReference type="Pfam" id="PF03514">
    <property type="entry name" value="GRAS"/>
    <property type="match status" value="1"/>
</dbReference>
<dbReference type="PROSITE" id="PS50985">
    <property type="entry name" value="GRAS"/>
    <property type="match status" value="1"/>
</dbReference>
<accession>A0AAV1XJU8</accession>
<comment type="caution">
    <text evidence="7">The sequence shown here is derived from an EMBL/GenBank/DDBJ whole genome shotgun (WGS) entry which is preliminary data.</text>
</comment>
<organism evidence="7 8">
    <name type="scientific">Lupinus luteus</name>
    <name type="common">European yellow lupine</name>
    <dbReference type="NCBI Taxonomy" id="3873"/>
    <lineage>
        <taxon>Eukaryota</taxon>
        <taxon>Viridiplantae</taxon>
        <taxon>Streptophyta</taxon>
        <taxon>Embryophyta</taxon>
        <taxon>Tracheophyta</taxon>
        <taxon>Spermatophyta</taxon>
        <taxon>Magnoliopsida</taxon>
        <taxon>eudicotyledons</taxon>
        <taxon>Gunneridae</taxon>
        <taxon>Pentapetalae</taxon>
        <taxon>rosids</taxon>
        <taxon>fabids</taxon>
        <taxon>Fabales</taxon>
        <taxon>Fabaceae</taxon>
        <taxon>Papilionoideae</taxon>
        <taxon>50 kb inversion clade</taxon>
        <taxon>genistoids sensu lato</taxon>
        <taxon>core genistoids</taxon>
        <taxon>Genisteae</taxon>
        <taxon>Lupinus</taxon>
    </lineage>
</organism>
<evidence type="ECO:0000313" key="7">
    <source>
        <dbReference type="EMBL" id="CAL0321891.1"/>
    </source>
</evidence>
<keyword evidence="2" id="KW-0805">Transcription regulation</keyword>
<dbReference type="PANTHER" id="PTHR31636">
    <property type="entry name" value="OSJNBA0084A10.13 PROTEIN-RELATED"/>
    <property type="match status" value="1"/>
</dbReference>
<feature type="compositionally biased region" description="Basic and acidic residues" evidence="6">
    <location>
        <begin position="128"/>
        <end position="139"/>
    </location>
</feature>
<evidence type="ECO:0000256" key="6">
    <source>
        <dbReference type="SAM" id="MobiDB-lite"/>
    </source>
</evidence>
<feature type="region of interest" description="Disordered" evidence="6">
    <location>
        <begin position="281"/>
        <end position="306"/>
    </location>
</feature>
<dbReference type="GO" id="GO:0005634">
    <property type="term" value="C:nucleus"/>
    <property type="evidence" value="ECO:0007669"/>
    <property type="project" value="UniProtKB-SubCell"/>
</dbReference>
<feature type="region of interest" description="Disordered" evidence="6">
    <location>
        <begin position="127"/>
        <end position="192"/>
    </location>
</feature>
<sequence>MDPNLIGNRSDFHNSNLNYWDLNGFNFTNSEPLSFSPRASIFNSEVEGEAEASSEPYNLPSDDAQIGVFNSLTDPSLEDSEFSETTRYISQILMEENFEEKPCMYYDPLSLQMTEKSFFDALIAKLPHSPDRHPHDSHQNLESPDGNCSGSTSTANSDSSGTNNGHESKPPSPDTPVSDDYTLQLNSDSTSQLPKHAVTNISNGMLGLDSSITKLLTQNIFSDADSILQFKRGLEEASKFLPPRPQIFTGLESSMASIKPKGEGEKVAEKIENGVRENWNGLKNRKNHEREGEGLEDEEGRSNKQSAVTCVTISSIEESELSEMLDQVLLSVENVQPLCEQQHRSVINNNRQPNEKPHSSNEGMTRSKKQGRKKETVDLRTLLILCAQAVSTGENRTANELLKQIRQHSSHLGDGSQRLAHYFANGLQARLVGAGTGTEIFVNSRSYKNFTAADSIRAYQLLISVCPFKKFAHFFANKMIMEAAENAETLHIIDFGIMYGFQWPILIKFLSERTGGPPKLRITGIEYPQPGFRPSERLEETGHHLANFCKRFNVPFEFNAITSRNWETIQIGQLKIRSNEVLAVNCLIRFRNLLDETIEVNSPRNAVLNLIRKMNPDIFVQSILNGSYNSPFFATRFREALFHFSAVYDMYDAVISRKNEWRLLIEREIPGREIMNIIACEGFERVERPETYKQWQIRNTRAGFKQIPLDKELMTKFKGKIREWYQHDKDFVFDEDNNWMLQGWKGRILYASSAWVPA</sequence>
<evidence type="ECO:0008006" key="9">
    <source>
        <dbReference type="Google" id="ProtNLM"/>
    </source>
</evidence>
<protein>
    <recommendedName>
        <fullName evidence="9">Scarecrow-like protein 14</fullName>
    </recommendedName>
</protein>
<comment type="caution">
    <text evidence="5">Lacks conserved residue(s) required for the propagation of feature annotation.</text>
</comment>